<name>A0ABN9T497_9DINO</name>
<keyword evidence="2 6" id="KW-0812">Transmembrane</keyword>
<reference evidence="7" key="1">
    <citation type="submission" date="2023-10" db="EMBL/GenBank/DDBJ databases">
        <authorList>
            <person name="Chen Y."/>
            <person name="Shah S."/>
            <person name="Dougan E. K."/>
            <person name="Thang M."/>
            <person name="Chan C."/>
        </authorList>
    </citation>
    <scope>NUCLEOTIDE SEQUENCE [LARGE SCALE GENOMIC DNA]</scope>
</reference>
<dbReference type="Gene3D" id="1.20.1250.20">
    <property type="entry name" value="MFS general substrate transporter like domains"/>
    <property type="match status" value="1"/>
</dbReference>
<feature type="region of interest" description="Disordered" evidence="5">
    <location>
        <begin position="213"/>
        <end position="238"/>
    </location>
</feature>
<evidence type="ECO:0000256" key="1">
    <source>
        <dbReference type="ARBA" id="ARBA00004141"/>
    </source>
</evidence>
<feature type="transmembrane region" description="Helical" evidence="6">
    <location>
        <begin position="108"/>
        <end position="129"/>
    </location>
</feature>
<keyword evidence="4 6" id="KW-0472">Membrane</keyword>
<comment type="subcellular location">
    <subcellularLocation>
        <location evidence="1">Membrane</location>
        <topology evidence="1">Multi-pass membrane protein</topology>
    </subcellularLocation>
</comment>
<evidence type="ECO:0000313" key="8">
    <source>
        <dbReference type="Proteomes" id="UP001189429"/>
    </source>
</evidence>
<comment type="caution">
    <text evidence="7">The sequence shown here is derived from an EMBL/GenBank/DDBJ whole genome shotgun (WGS) entry which is preliminary data.</text>
</comment>
<dbReference type="InterPro" id="IPR044772">
    <property type="entry name" value="NO3_transporter"/>
</dbReference>
<evidence type="ECO:0000256" key="2">
    <source>
        <dbReference type="ARBA" id="ARBA00022692"/>
    </source>
</evidence>
<dbReference type="Proteomes" id="UP001189429">
    <property type="component" value="Unassembled WGS sequence"/>
</dbReference>
<evidence type="ECO:0000256" key="5">
    <source>
        <dbReference type="SAM" id="MobiDB-lite"/>
    </source>
</evidence>
<protein>
    <submittedName>
        <fullName evidence="7">Uncharacterized protein</fullName>
    </submittedName>
</protein>
<organism evidence="7 8">
    <name type="scientific">Prorocentrum cordatum</name>
    <dbReference type="NCBI Taxonomy" id="2364126"/>
    <lineage>
        <taxon>Eukaryota</taxon>
        <taxon>Sar</taxon>
        <taxon>Alveolata</taxon>
        <taxon>Dinophyceae</taxon>
        <taxon>Prorocentrales</taxon>
        <taxon>Prorocentraceae</taxon>
        <taxon>Prorocentrum</taxon>
    </lineage>
</organism>
<evidence type="ECO:0000256" key="6">
    <source>
        <dbReference type="SAM" id="Phobius"/>
    </source>
</evidence>
<gene>
    <name evidence="7" type="ORF">PCOR1329_LOCUS35428</name>
</gene>
<dbReference type="SUPFAM" id="SSF103473">
    <property type="entry name" value="MFS general substrate transporter"/>
    <property type="match status" value="1"/>
</dbReference>
<keyword evidence="3 6" id="KW-1133">Transmembrane helix</keyword>
<evidence type="ECO:0000256" key="3">
    <source>
        <dbReference type="ARBA" id="ARBA00022989"/>
    </source>
</evidence>
<proteinExistence type="predicted"/>
<evidence type="ECO:0000313" key="7">
    <source>
        <dbReference type="EMBL" id="CAK0839839.1"/>
    </source>
</evidence>
<dbReference type="PANTHER" id="PTHR23515">
    <property type="entry name" value="HIGH-AFFINITY NITRATE TRANSPORTER 2.3"/>
    <property type="match status" value="1"/>
</dbReference>
<feature type="transmembrane region" description="Helical" evidence="6">
    <location>
        <begin position="155"/>
        <end position="188"/>
    </location>
</feature>
<feature type="transmembrane region" description="Helical" evidence="6">
    <location>
        <begin position="20"/>
        <end position="41"/>
    </location>
</feature>
<keyword evidence="8" id="KW-1185">Reference proteome</keyword>
<dbReference type="EMBL" id="CAUYUJ010014328">
    <property type="protein sequence ID" value="CAK0839839.1"/>
    <property type="molecule type" value="Genomic_DNA"/>
</dbReference>
<accession>A0ABN9T497</accession>
<dbReference type="InterPro" id="IPR036259">
    <property type="entry name" value="MFS_trans_sf"/>
</dbReference>
<sequence>MPLIYGMFLNGFGMSKSASWRVSMLVPAAIFSTVATLMWFFSQDTPHGKFDATQLGKSKVSPMDYVQCLKDPRVPIMIMQYGACFGTELAMNNRLALHFKDYDWSDGVVLSVSAAGLAASAFGLMNLFARSWGGGGGGGIFSDFMFARMGFPGRIWAQFLALTLEGLGLLLFGHMTAFSAALPCLLLFSLGAQMAEGTSYGIAPFMIPQHLGRDGGGRREPRGGHRDAAVLHADAGRR</sequence>
<evidence type="ECO:0000256" key="4">
    <source>
        <dbReference type="ARBA" id="ARBA00023136"/>
    </source>
</evidence>